<dbReference type="InterPro" id="IPR044974">
    <property type="entry name" value="Disease_R_plants"/>
</dbReference>
<protein>
    <recommendedName>
        <fullName evidence="2">TIR domain-containing protein</fullName>
    </recommendedName>
</protein>
<dbReference type="PRINTS" id="PR00364">
    <property type="entry name" value="DISEASERSIST"/>
</dbReference>
<reference evidence="3 4" key="1">
    <citation type="journal article" date="2013" name="Front. Plant Sci.">
        <title>The Reference Genome of the Halophytic Plant Eutrema salsugineum.</title>
        <authorList>
            <person name="Yang R."/>
            <person name="Jarvis D.E."/>
            <person name="Chen H."/>
            <person name="Beilstein M.A."/>
            <person name="Grimwood J."/>
            <person name="Jenkins J."/>
            <person name="Shu S."/>
            <person name="Prochnik S."/>
            <person name="Xin M."/>
            <person name="Ma C."/>
            <person name="Schmutz J."/>
            <person name="Wing R.A."/>
            <person name="Mitchell-Olds T."/>
            <person name="Schumaker K.S."/>
            <person name="Wang X."/>
        </authorList>
    </citation>
    <scope>NUCLEOTIDE SEQUENCE [LARGE SCALE GENOMIC DNA]</scope>
</reference>
<dbReference type="Proteomes" id="UP000030689">
    <property type="component" value="Unassembled WGS sequence"/>
</dbReference>
<dbReference type="InterPro" id="IPR035897">
    <property type="entry name" value="Toll_tir_struct_dom_sf"/>
</dbReference>
<dbReference type="SUPFAM" id="SSF52200">
    <property type="entry name" value="Toll/Interleukin receptor TIR domain"/>
    <property type="match status" value="1"/>
</dbReference>
<keyword evidence="4" id="KW-1185">Reference proteome</keyword>
<dbReference type="EMBL" id="KI517881">
    <property type="protein sequence ID" value="ESQ29392.1"/>
    <property type="molecule type" value="Genomic_DNA"/>
</dbReference>
<dbReference type="Pfam" id="PF01582">
    <property type="entry name" value="TIR"/>
    <property type="match status" value="1"/>
</dbReference>
<dbReference type="InterPro" id="IPR000157">
    <property type="entry name" value="TIR_dom"/>
</dbReference>
<accession>V4KHQ3</accession>
<dbReference type="GO" id="GO:0043531">
    <property type="term" value="F:ADP binding"/>
    <property type="evidence" value="ECO:0007669"/>
    <property type="project" value="InterPro"/>
</dbReference>
<feature type="domain" description="TIR" evidence="2">
    <location>
        <begin position="51"/>
        <end position="215"/>
    </location>
</feature>
<dbReference type="AlphaFoldDB" id="V4KHQ3"/>
<dbReference type="SMART" id="SM00255">
    <property type="entry name" value="TIR"/>
    <property type="match status" value="1"/>
</dbReference>
<dbReference type="InterPro" id="IPR042197">
    <property type="entry name" value="Apaf_helical"/>
</dbReference>
<dbReference type="InterPro" id="IPR027417">
    <property type="entry name" value="P-loop_NTPase"/>
</dbReference>
<proteinExistence type="predicted"/>
<dbReference type="OrthoDB" id="1088512at2759"/>
<dbReference type="KEGG" id="eus:EUTSA_v10023401mg"/>
<evidence type="ECO:0000313" key="3">
    <source>
        <dbReference type="EMBL" id="ESQ29392.1"/>
    </source>
</evidence>
<evidence type="ECO:0000256" key="1">
    <source>
        <dbReference type="ARBA" id="ARBA00023027"/>
    </source>
</evidence>
<evidence type="ECO:0000259" key="2">
    <source>
        <dbReference type="PROSITE" id="PS50104"/>
    </source>
</evidence>
<gene>
    <name evidence="3" type="ORF">EUTSA_v10023401mg</name>
</gene>
<dbReference type="SUPFAM" id="SSF52540">
    <property type="entry name" value="P-loop containing nucleoside triphosphate hydrolases"/>
    <property type="match status" value="1"/>
</dbReference>
<keyword evidence="1" id="KW-0520">NAD</keyword>
<name>V4KHQ3_EUTSA</name>
<dbReference type="Gene3D" id="3.40.50.10140">
    <property type="entry name" value="Toll/interleukin-1 receptor homology (TIR) domain"/>
    <property type="match status" value="1"/>
</dbReference>
<dbReference type="Gramene" id="ESQ29392">
    <property type="protein sequence ID" value="ESQ29392"/>
    <property type="gene ID" value="EUTSA_v10023401mg"/>
</dbReference>
<dbReference type="Gene3D" id="3.40.50.300">
    <property type="entry name" value="P-loop containing nucleotide triphosphate hydrolases"/>
    <property type="match status" value="1"/>
</dbReference>
<organism evidence="3 4">
    <name type="scientific">Eutrema salsugineum</name>
    <name type="common">Saltwater cress</name>
    <name type="synonym">Sisymbrium salsugineum</name>
    <dbReference type="NCBI Taxonomy" id="72664"/>
    <lineage>
        <taxon>Eukaryota</taxon>
        <taxon>Viridiplantae</taxon>
        <taxon>Streptophyta</taxon>
        <taxon>Embryophyta</taxon>
        <taxon>Tracheophyta</taxon>
        <taxon>Spermatophyta</taxon>
        <taxon>Magnoliopsida</taxon>
        <taxon>eudicotyledons</taxon>
        <taxon>Gunneridae</taxon>
        <taxon>Pentapetalae</taxon>
        <taxon>rosids</taxon>
        <taxon>malvids</taxon>
        <taxon>Brassicales</taxon>
        <taxon>Brassicaceae</taxon>
        <taxon>Eutremeae</taxon>
        <taxon>Eutrema</taxon>
    </lineage>
</organism>
<sequence>MFLTGILKWILGEFLYKWIRGESRTDKNSIHEVTTASTSSSSLSSSLTNQYSYDVFPSFSGHDVRRTFLSHFLEGLKSKDIKTFKDNGIKRSESINSELIRAIRESRIAVVILSKNYASSSWCLNELQMIMECRVSLGQTVMTIFYELEPSDVRKQTGDFGKAFKETCVGKTEKEKQRWREALTQVAVIAGEHSFSWPSEVDMISKIIMDISNELPSSDFHRLVGIETHVENMKSLMCLESDEVKIVVIWGPAGIGKTTIARALYEQVSCYFQLKLYKETLYPELNFENELYAGVLDHRGMKIPDLQEAKFRFKYQRVLLILDDVYPWDLKALGNLIQGLSFGSKVIVTVQNLDTLKDIMINQIYKVSYPSSEEAQQIFSYSAFGQSSPPRGYLEHAVELAKLIAPIPLCLKALGSALRGKNKEEWTMASAKLKTYRDNNDVEKAIRYVYESLSQKHTTLLYMLMDQYRAENLNDVILSLVEMDWDVEKGIQTLADLALISISRERGFIVHSLVANIHYKNLMYKSLPHQHFVKDMCHIY</sequence>
<dbReference type="PANTHER" id="PTHR11017:SF543">
    <property type="entry name" value="TIR DOMAIN-CONTAINING PROTEIN"/>
    <property type="match status" value="1"/>
</dbReference>
<dbReference type="FunFam" id="3.40.50.10140:FF:000007">
    <property type="entry name" value="Disease resistance protein (TIR-NBS-LRR class)"/>
    <property type="match status" value="1"/>
</dbReference>
<evidence type="ECO:0000313" key="4">
    <source>
        <dbReference type="Proteomes" id="UP000030689"/>
    </source>
</evidence>
<dbReference type="PROSITE" id="PS50104">
    <property type="entry name" value="TIR"/>
    <property type="match status" value="1"/>
</dbReference>
<dbReference type="GO" id="GO:0007165">
    <property type="term" value="P:signal transduction"/>
    <property type="evidence" value="ECO:0007669"/>
    <property type="project" value="InterPro"/>
</dbReference>
<dbReference type="STRING" id="72664.V4KHQ3"/>
<dbReference type="Gene3D" id="1.10.8.430">
    <property type="entry name" value="Helical domain of apoptotic protease-activating factors"/>
    <property type="match status" value="1"/>
</dbReference>
<dbReference type="GO" id="GO:0006952">
    <property type="term" value="P:defense response"/>
    <property type="evidence" value="ECO:0007669"/>
    <property type="project" value="InterPro"/>
</dbReference>
<dbReference type="PANTHER" id="PTHR11017">
    <property type="entry name" value="LEUCINE-RICH REPEAT-CONTAINING PROTEIN"/>
    <property type="match status" value="1"/>
</dbReference>
<dbReference type="OMA" id="ETHVENM"/>